<evidence type="ECO:0000313" key="3">
    <source>
        <dbReference type="Proteomes" id="UP001500102"/>
    </source>
</evidence>
<evidence type="ECO:0000256" key="1">
    <source>
        <dbReference type="SAM" id="SignalP"/>
    </source>
</evidence>
<accession>A0ABP5K0M5</accession>
<dbReference type="Proteomes" id="UP001500102">
    <property type="component" value="Unassembled WGS sequence"/>
</dbReference>
<organism evidence="2 3">
    <name type="scientific">Arthrobacter humicola</name>
    <dbReference type="NCBI Taxonomy" id="409291"/>
    <lineage>
        <taxon>Bacteria</taxon>
        <taxon>Bacillati</taxon>
        <taxon>Actinomycetota</taxon>
        <taxon>Actinomycetes</taxon>
        <taxon>Micrococcales</taxon>
        <taxon>Micrococcaceae</taxon>
        <taxon>Arthrobacter</taxon>
    </lineage>
</organism>
<reference evidence="3" key="1">
    <citation type="journal article" date="2019" name="Int. J. Syst. Evol. Microbiol.">
        <title>The Global Catalogue of Microorganisms (GCM) 10K type strain sequencing project: providing services to taxonomists for standard genome sequencing and annotation.</title>
        <authorList>
            <consortium name="The Broad Institute Genomics Platform"/>
            <consortium name="The Broad Institute Genome Sequencing Center for Infectious Disease"/>
            <person name="Wu L."/>
            <person name="Ma J."/>
        </authorList>
    </citation>
    <scope>NUCLEOTIDE SEQUENCE [LARGE SCALE GENOMIC DNA]</scope>
    <source>
        <strain evidence="3">JCM 15921</strain>
    </source>
</reference>
<dbReference type="RefSeq" id="WP_344360976.1">
    <property type="nucleotide sequence ID" value="NZ_BAAAQB010000005.1"/>
</dbReference>
<keyword evidence="1" id="KW-0732">Signal</keyword>
<comment type="caution">
    <text evidence="2">The sequence shown here is derived from an EMBL/GenBank/DDBJ whole genome shotgun (WGS) entry which is preliminary data.</text>
</comment>
<feature type="signal peptide" evidence="1">
    <location>
        <begin position="1"/>
        <end position="28"/>
    </location>
</feature>
<name>A0ABP5K0M5_9MICC</name>
<sequence>MKNKTIRLGIAGALAALSLAGLAVPAQADELMHAIPPAPADPCGPVVDSVRFCTAPDGHPYPVQVSGAVAPGKDGTPGIGGALQVGSTLTVVDGSWDPTDAMLTHQWLRDDVPVPGATGATYLLTTADLGKGIRVETTATAPGYAKTTLQSAQTALVTNAGGAVPSLVAENVYFGTPSDNPDMPGVLVYGGGIFKGAPDVHRQYQWLRDGKPIPGATARMFDATGWGPTGLLSVRVTGHAPGFNPATGTSKAGNVSNYNPTPATVVTGGTGLGDVLTGADDVPWSFKPFEHHYRWLRDGVAIAGATALTYKITAQDQGHTLVLRTDELGFDGTHPYSNRVVVPAAAGVELKQLTNVTKPVVTGTAVTGAVMKVSAGTWSVAADKLNVTYDWVVPGQEKPVSGAAFTPDQPQIGKTLTVLVTASAPGYTTAWVEVTAPKPVTARESTRAISGTLAVGSKVTLTPDPWYDRAGITSDVMWLRDGVQIAGAYGWSYVLTKADAGTKLSAYVNPTATGGMYQTINASARVAGLPLTSATPAIEGTVKAGNVLTVKRGTWTWGTAFKYRWLRNGVPISGATESTYKVRTADKGTKLTVRVTGSRFGYTTVSRTSAARIAS</sequence>
<dbReference type="Gene3D" id="2.60.40.2700">
    <property type="match status" value="5"/>
</dbReference>
<protein>
    <submittedName>
        <fullName evidence="2">Uncharacterized protein</fullName>
    </submittedName>
</protein>
<dbReference type="EMBL" id="BAAAQB010000005">
    <property type="protein sequence ID" value="GAA2125402.1"/>
    <property type="molecule type" value="Genomic_DNA"/>
</dbReference>
<feature type="chain" id="PRO_5045548700" evidence="1">
    <location>
        <begin position="29"/>
        <end position="615"/>
    </location>
</feature>
<keyword evidence="3" id="KW-1185">Reference proteome</keyword>
<proteinExistence type="predicted"/>
<gene>
    <name evidence="2" type="ORF">GCM10009825_01680</name>
</gene>
<evidence type="ECO:0000313" key="2">
    <source>
        <dbReference type="EMBL" id="GAA2125402.1"/>
    </source>
</evidence>